<keyword evidence="5" id="KW-1185">Reference proteome</keyword>
<evidence type="ECO:0000256" key="3">
    <source>
        <dbReference type="SAM" id="Phobius"/>
    </source>
</evidence>
<feature type="region of interest" description="Disordered" evidence="2">
    <location>
        <begin position="246"/>
        <end position="270"/>
    </location>
</feature>
<feature type="compositionally biased region" description="Basic and acidic residues" evidence="2">
    <location>
        <begin position="260"/>
        <end position="270"/>
    </location>
</feature>
<accession>A0A8J9YCD3</accession>
<dbReference type="OrthoDB" id="7471925at2759"/>
<gene>
    <name evidence="4" type="ORF">BINO364_LOCUS7393</name>
</gene>
<feature type="transmembrane region" description="Helical" evidence="3">
    <location>
        <begin position="636"/>
        <end position="662"/>
    </location>
</feature>
<feature type="coiled-coil region" evidence="1">
    <location>
        <begin position="72"/>
        <end position="99"/>
    </location>
</feature>
<evidence type="ECO:0000256" key="1">
    <source>
        <dbReference type="SAM" id="Coils"/>
    </source>
</evidence>
<dbReference type="Proteomes" id="UP000838878">
    <property type="component" value="Chromosome 2"/>
</dbReference>
<feature type="non-terminal residue" evidence="4">
    <location>
        <position position="671"/>
    </location>
</feature>
<keyword evidence="1" id="KW-0175">Coiled coil</keyword>
<dbReference type="AlphaFoldDB" id="A0A8J9YCD3"/>
<evidence type="ECO:0000313" key="5">
    <source>
        <dbReference type="Proteomes" id="UP000838878"/>
    </source>
</evidence>
<protein>
    <submittedName>
        <fullName evidence="4">Uncharacterized protein</fullName>
    </submittedName>
</protein>
<sequence>MSRHSSHERIVTVAGSAEVLECIKEVQPSPISSSIIKDSSIPKTEELEDDVKEKVICPCKAVIDAEIELKHSEEIERLLKEKEIEMEEKFKNRMEHEMEYLKDRFELILHNEQVRASYMLREAHRERQEKISALQNQLECKNLAGLMYVMCSERRKNKMEMMKICEEYTSYIESLQKLLTESQALILHLSRGYKTAARVDNEWREKMKKILKHYQNFVNNFIGGTPETNQYLFDITNLLKTEAPVKDNPVEDPCDNENELPTKEEPETEKPWCKRLEGDHPFIMFGDMSDFKPPQRREIIKAVKAAKTAPKKWKEYAFNNMWLKSTCPNADTMKREYFKIKPDPDKWECTIQTDRQAFSRGSDTSRRVTTASVDIRGNMGSLLKMITSSAYRPAPTPTLLGARDSMEIASTTKLDSLFQEMRADMEEEVEETEEPEVECRETKSKLDDEEVGNDLMSALGSIHNDSLQVIPSHVPDHDHNINNEKICPMEKCQKLQVDSFMRSLPAYMRESPFAHFELGYDEYKACSPEQLEILKKRIEEKKKRERDMDVKEQNPLLSWTPSLEGVGIQTSDMSVSLPPCTCQAPCPSPVSSIQKVYTVADLIPVKQKVDEIKAKCFFDDSIEFNRFKVIGQDESVINLLVILLLLSIFFNVQACLRALLLLMSLKVIPME</sequence>
<evidence type="ECO:0000256" key="2">
    <source>
        <dbReference type="SAM" id="MobiDB-lite"/>
    </source>
</evidence>
<proteinExistence type="predicted"/>
<evidence type="ECO:0000313" key="4">
    <source>
        <dbReference type="EMBL" id="CAH0721275.1"/>
    </source>
</evidence>
<keyword evidence="3" id="KW-0472">Membrane</keyword>
<name>A0A8J9YCD3_9NEOP</name>
<reference evidence="4" key="1">
    <citation type="submission" date="2021-12" db="EMBL/GenBank/DDBJ databases">
        <authorList>
            <person name="Martin H S."/>
        </authorList>
    </citation>
    <scope>NUCLEOTIDE SEQUENCE</scope>
</reference>
<organism evidence="4 5">
    <name type="scientific">Brenthis ino</name>
    <name type="common">lesser marbled fritillary</name>
    <dbReference type="NCBI Taxonomy" id="405034"/>
    <lineage>
        <taxon>Eukaryota</taxon>
        <taxon>Metazoa</taxon>
        <taxon>Ecdysozoa</taxon>
        <taxon>Arthropoda</taxon>
        <taxon>Hexapoda</taxon>
        <taxon>Insecta</taxon>
        <taxon>Pterygota</taxon>
        <taxon>Neoptera</taxon>
        <taxon>Endopterygota</taxon>
        <taxon>Lepidoptera</taxon>
        <taxon>Glossata</taxon>
        <taxon>Ditrysia</taxon>
        <taxon>Papilionoidea</taxon>
        <taxon>Nymphalidae</taxon>
        <taxon>Heliconiinae</taxon>
        <taxon>Argynnini</taxon>
        <taxon>Brenthis</taxon>
    </lineage>
</organism>
<keyword evidence="3" id="KW-1133">Transmembrane helix</keyword>
<dbReference type="EMBL" id="OV170222">
    <property type="protein sequence ID" value="CAH0721275.1"/>
    <property type="molecule type" value="Genomic_DNA"/>
</dbReference>
<keyword evidence="3" id="KW-0812">Transmembrane</keyword>